<dbReference type="PANTHER" id="PTHR43459:SF1">
    <property type="entry name" value="EG:BACN32G11.4 PROTEIN"/>
    <property type="match status" value="1"/>
</dbReference>
<dbReference type="InterPro" id="IPR029045">
    <property type="entry name" value="ClpP/crotonase-like_dom_sf"/>
</dbReference>
<dbReference type="Gene3D" id="3.90.226.10">
    <property type="entry name" value="2-enoyl-CoA Hydratase, Chain A, domain 1"/>
    <property type="match status" value="1"/>
</dbReference>
<dbReference type="Pfam" id="PF00378">
    <property type="entry name" value="ECH_1"/>
    <property type="match status" value="1"/>
</dbReference>
<evidence type="ECO:0000256" key="1">
    <source>
        <dbReference type="ARBA" id="ARBA00005254"/>
    </source>
</evidence>
<name>A0ABN4IF88_THEA5</name>
<dbReference type="EC" id="4.2.1.17" evidence="2"/>
<accession>A0ABN4IF88</accession>
<dbReference type="InterPro" id="IPR014748">
    <property type="entry name" value="Enoyl-CoA_hydra_C"/>
</dbReference>
<dbReference type="InterPro" id="IPR001753">
    <property type="entry name" value="Enoyl-CoA_hydra/iso"/>
</dbReference>
<keyword evidence="3" id="KW-1185">Reference proteome</keyword>
<dbReference type="Proteomes" id="UP000058660">
    <property type="component" value="Chromosome"/>
</dbReference>
<evidence type="ECO:0000313" key="2">
    <source>
        <dbReference type="EMBL" id="ALJ90018.1"/>
    </source>
</evidence>
<protein>
    <submittedName>
        <fullName evidence="2">Enoyl-CoA hydratase</fullName>
        <ecNumber evidence="2">4.2.1.17</ecNumber>
    </submittedName>
</protein>
<sequence>MGLYNGAMILTERQGSVLVLTLNRPERLNAITGELLEALFQALQAANEDKEVRALLLTGAGKAFSAGQDLTEFGEAKPDYEAHLRRYNRVVEAISALEKPLVVAVNGPAAGAGMSLALWGDYRLAAVGASFTTAFARIGLVPDTGMSFLLPRLVGLAKAQELLYLSPRLSAEEALALGLVHRVVPAERLMEEAMGKAQELAQGPTRALALTKKLLLETYRLSLTEALALEAILQGEAGRTLDHEEGVRAFREKRPPRFQGR</sequence>
<gene>
    <name evidence="2" type="ORF">TO73_0153</name>
</gene>
<dbReference type="CDD" id="cd06558">
    <property type="entry name" value="crotonase-like"/>
    <property type="match status" value="1"/>
</dbReference>
<dbReference type="SUPFAM" id="SSF52096">
    <property type="entry name" value="ClpP/crotonase"/>
    <property type="match status" value="1"/>
</dbReference>
<proteinExistence type="inferred from homology"/>
<organism evidence="2 3">
    <name type="scientific">Thermus aquaticus (strain ATCC BAA-2747 / Y51MC23)</name>
    <dbReference type="NCBI Taxonomy" id="498848"/>
    <lineage>
        <taxon>Bacteria</taxon>
        <taxon>Thermotogati</taxon>
        <taxon>Deinococcota</taxon>
        <taxon>Deinococci</taxon>
        <taxon>Thermales</taxon>
        <taxon>Thermaceae</taxon>
        <taxon>Thermus</taxon>
    </lineage>
</organism>
<keyword evidence="2" id="KW-0456">Lyase</keyword>
<evidence type="ECO:0000313" key="3">
    <source>
        <dbReference type="Proteomes" id="UP000058660"/>
    </source>
</evidence>
<dbReference type="PANTHER" id="PTHR43459">
    <property type="entry name" value="ENOYL-COA HYDRATASE"/>
    <property type="match status" value="1"/>
</dbReference>
<dbReference type="Gene3D" id="1.10.12.10">
    <property type="entry name" value="Lyase 2-enoyl-coa Hydratase, Chain A, domain 2"/>
    <property type="match status" value="1"/>
</dbReference>
<reference evidence="3" key="1">
    <citation type="journal article" date="2015" name="PLoS ONE">
        <title>Complete Genome Sequence of Thermus aquaticus Y51MC23.</title>
        <authorList>
            <person name="Brumm P.J."/>
            <person name="Monsma S."/>
            <person name="Keough B."/>
            <person name="Jasinovica S."/>
            <person name="Ferguson E."/>
            <person name="Schoenfeld T."/>
            <person name="Lodes M."/>
            <person name="Mead D.A."/>
        </authorList>
    </citation>
    <scope>NUCLEOTIDE SEQUENCE [LARGE SCALE GENOMIC DNA]</scope>
    <source>
        <strain evidence="3">BAA-2747 / Y51MC23</strain>
    </source>
</reference>
<dbReference type="GO" id="GO:0004300">
    <property type="term" value="F:enoyl-CoA hydratase activity"/>
    <property type="evidence" value="ECO:0007669"/>
    <property type="project" value="UniProtKB-EC"/>
</dbReference>
<dbReference type="EMBL" id="CP010822">
    <property type="protein sequence ID" value="ALJ90018.1"/>
    <property type="molecule type" value="Genomic_DNA"/>
</dbReference>
<comment type="similarity">
    <text evidence="1">Belongs to the enoyl-CoA hydratase/isomerase family.</text>
</comment>